<protein>
    <submittedName>
        <fullName evidence="3">Antitoxin VbhA family protein</fullName>
    </submittedName>
</protein>
<organism evidence="3 4">
    <name type="scientific">Allopusillimonas soli</name>
    <dbReference type="NCBI Taxonomy" id="659016"/>
    <lineage>
        <taxon>Bacteria</taxon>
        <taxon>Pseudomonadati</taxon>
        <taxon>Pseudomonadota</taxon>
        <taxon>Betaproteobacteria</taxon>
        <taxon>Burkholderiales</taxon>
        <taxon>Alcaligenaceae</taxon>
        <taxon>Allopusillimonas</taxon>
    </lineage>
</organism>
<dbReference type="InterPro" id="IPR043038">
    <property type="entry name" value="VbhA_sf"/>
</dbReference>
<dbReference type="Gene3D" id="1.10.8.1050">
    <property type="entry name" value="Antitoxin VbhA-like"/>
    <property type="match status" value="1"/>
</dbReference>
<feature type="domain" description="Antitoxin VbhA" evidence="2">
    <location>
        <begin position="20"/>
        <end position="60"/>
    </location>
</feature>
<dbReference type="Proteomes" id="UP000580517">
    <property type="component" value="Unassembled WGS sequence"/>
</dbReference>
<dbReference type="EMBL" id="JACCEW010000001">
    <property type="protein sequence ID" value="NYT35458.1"/>
    <property type="molecule type" value="Genomic_DNA"/>
</dbReference>
<evidence type="ECO:0000259" key="2">
    <source>
        <dbReference type="Pfam" id="PF18495"/>
    </source>
</evidence>
<evidence type="ECO:0000313" key="3">
    <source>
        <dbReference type="EMBL" id="NYT35458.1"/>
    </source>
</evidence>
<comment type="caution">
    <text evidence="3">The sequence shown here is derived from an EMBL/GenBank/DDBJ whole genome shotgun (WGS) entry which is preliminary data.</text>
</comment>
<dbReference type="Pfam" id="PF18495">
    <property type="entry name" value="VbhA"/>
    <property type="match status" value="1"/>
</dbReference>
<accession>A0A853F6J0</accession>
<sequence length="71" mass="7871">MNKGYVPSAKRQAEREHQARQDAVNYARASVELEGFKISAGCEAQAQRYINNEISLAEFVNMPDNANQGLA</sequence>
<evidence type="ECO:0000256" key="1">
    <source>
        <dbReference type="SAM" id="MobiDB-lite"/>
    </source>
</evidence>
<feature type="compositionally biased region" description="Basic and acidic residues" evidence="1">
    <location>
        <begin position="11"/>
        <end position="20"/>
    </location>
</feature>
<dbReference type="AlphaFoldDB" id="A0A853F6J0"/>
<keyword evidence="4" id="KW-1185">Reference proteome</keyword>
<dbReference type="CDD" id="cd11586">
    <property type="entry name" value="VbhA_like"/>
    <property type="match status" value="1"/>
</dbReference>
<evidence type="ECO:0000313" key="4">
    <source>
        <dbReference type="Proteomes" id="UP000580517"/>
    </source>
</evidence>
<name>A0A853F6J0_9BURK</name>
<proteinExistence type="predicted"/>
<dbReference type="InterPro" id="IPR041535">
    <property type="entry name" value="VbhA"/>
</dbReference>
<feature type="region of interest" description="Disordered" evidence="1">
    <location>
        <begin position="1"/>
        <end position="22"/>
    </location>
</feature>
<dbReference type="InterPro" id="IPR033788">
    <property type="entry name" value="VbhA-like"/>
</dbReference>
<gene>
    <name evidence="3" type="ORF">H0A68_01125</name>
</gene>
<dbReference type="OrthoDB" id="7031576at2"/>
<reference evidence="3 4" key="1">
    <citation type="submission" date="2020-07" db="EMBL/GenBank/DDBJ databases">
        <title>Taxonomic revisions and descriptions of new bacterial species based on genomic comparisons in the high-G+C-content subgroup of the family Alcaligenaceae.</title>
        <authorList>
            <person name="Szabo A."/>
            <person name="Felfoldi T."/>
        </authorList>
    </citation>
    <scope>NUCLEOTIDE SEQUENCE [LARGE SCALE GENOMIC DNA]</scope>
    <source>
        <strain evidence="3 4">DSM 25264</strain>
    </source>
</reference>